<evidence type="ECO:0000256" key="15">
    <source>
        <dbReference type="ARBA" id="ARBA00023201"/>
    </source>
</evidence>
<dbReference type="PANTHER" id="PTHR37838">
    <property type="entry name" value="NA(+)-TRANSLOCATING NADH-QUINONE REDUCTASE SUBUNIT C"/>
    <property type="match status" value="1"/>
</dbReference>
<keyword evidence="13 16" id="KW-0830">Ubiquinone</keyword>
<dbReference type="GO" id="GO:0016655">
    <property type="term" value="F:oxidoreductase activity, acting on NAD(P)H, quinone or similar compound as acceptor"/>
    <property type="evidence" value="ECO:0007669"/>
    <property type="project" value="UniProtKB-UniRule"/>
</dbReference>
<keyword evidence="8 16" id="KW-1278">Translocase</keyword>
<evidence type="ECO:0000256" key="9">
    <source>
        <dbReference type="ARBA" id="ARBA00022989"/>
    </source>
</evidence>
<comment type="catalytic activity">
    <reaction evidence="16 17">
        <text>a ubiquinone + n Na(+)(in) + NADH + H(+) = a ubiquinol + n Na(+)(out) + NAD(+)</text>
        <dbReference type="Rhea" id="RHEA:47748"/>
        <dbReference type="Rhea" id="RHEA-COMP:9565"/>
        <dbReference type="Rhea" id="RHEA-COMP:9566"/>
        <dbReference type="ChEBI" id="CHEBI:15378"/>
        <dbReference type="ChEBI" id="CHEBI:16389"/>
        <dbReference type="ChEBI" id="CHEBI:17976"/>
        <dbReference type="ChEBI" id="CHEBI:29101"/>
        <dbReference type="ChEBI" id="CHEBI:57540"/>
        <dbReference type="ChEBI" id="CHEBI:57945"/>
        <dbReference type="EC" id="7.2.1.1"/>
    </reaction>
</comment>
<comment type="similarity">
    <text evidence="16 17">Belongs to the NqrC family.</text>
</comment>
<comment type="subcellular location">
    <subcellularLocation>
        <location evidence="16">Cell membrane</location>
        <topology evidence="16">Single-pass membrane protein</topology>
    </subcellularLocation>
</comment>
<reference evidence="19" key="1">
    <citation type="submission" date="2020-10" db="EMBL/GenBank/DDBJ databases">
        <authorList>
            <person name="Gilroy R."/>
        </authorList>
    </citation>
    <scope>NUCLEOTIDE SEQUENCE</scope>
    <source>
        <strain evidence="19">CHK158-818</strain>
    </source>
</reference>
<dbReference type="InterPro" id="IPR010204">
    <property type="entry name" value="NqrC"/>
</dbReference>
<keyword evidence="11 16" id="KW-0915">Sodium</keyword>
<dbReference type="AlphaFoldDB" id="A0A9D1M6R5"/>
<dbReference type="EMBL" id="DVNA01000063">
    <property type="protein sequence ID" value="HIU54736.1"/>
    <property type="molecule type" value="Genomic_DNA"/>
</dbReference>
<evidence type="ECO:0000256" key="12">
    <source>
        <dbReference type="ARBA" id="ARBA00023065"/>
    </source>
</evidence>
<evidence type="ECO:0000256" key="7">
    <source>
        <dbReference type="ARBA" id="ARBA00022692"/>
    </source>
</evidence>
<evidence type="ECO:0000256" key="11">
    <source>
        <dbReference type="ARBA" id="ARBA00023053"/>
    </source>
</evidence>
<evidence type="ECO:0000256" key="3">
    <source>
        <dbReference type="ARBA" id="ARBA00022519"/>
    </source>
</evidence>
<evidence type="ECO:0000256" key="16">
    <source>
        <dbReference type="HAMAP-Rule" id="MF_00427"/>
    </source>
</evidence>
<evidence type="ECO:0000256" key="5">
    <source>
        <dbReference type="ARBA" id="ARBA00022630"/>
    </source>
</evidence>
<evidence type="ECO:0000256" key="6">
    <source>
        <dbReference type="ARBA" id="ARBA00022643"/>
    </source>
</evidence>
<dbReference type="Pfam" id="PF04205">
    <property type="entry name" value="FMN_bind"/>
    <property type="match status" value="1"/>
</dbReference>
<organism evidence="19 20">
    <name type="scientific">Candidatus Gallibacteroides avistercoris</name>
    <dbReference type="NCBI Taxonomy" id="2840833"/>
    <lineage>
        <taxon>Bacteria</taxon>
        <taxon>Pseudomonadati</taxon>
        <taxon>Bacteroidota</taxon>
        <taxon>Bacteroidia</taxon>
        <taxon>Bacteroidales</taxon>
        <taxon>Bacteroidaceae</taxon>
        <taxon>Bacteroidaceae incertae sedis</taxon>
        <taxon>Candidatus Gallibacteroides</taxon>
    </lineage>
</organism>
<evidence type="ECO:0000259" key="18">
    <source>
        <dbReference type="SMART" id="SM00900"/>
    </source>
</evidence>
<keyword evidence="12 16" id="KW-0406">Ion transport</keyword>
<dbReference type="PIRSF" id="PIRSF009437">
    <property type="entry name" value="NQR-1_subunit_C"/>
    <property type="match status" value="1"/>
</dbReference>
<dbReference type="InterPro" id="IPR007329">
    <property type="entry name" value="FMN-bd"/>
</dbReference>
<dbReference type="GO" id="GO:0005886">
    <property type="term" value="C:plasma membrane"/>
    <property type="evidence" value="ECO:0007669"/>
    <property type="project" value="UniProtKB-SubCell"/>
</dbReference>
<accession>A0A9D1M6R5</accession>
<feature type="transmembrane region" description="Helical" evidence="16">
    <location>
        <begin position="7"/>
        <end position="29"/>
    </location>
</feature>
<keyword evidence="3" id="KW-0997">Cell inner membrane</keyword>
<evidence type="ECO:0000256" key="2">
    <source>
        <dbReference type="ARBA" id="ARBA00022475"/>
    </source>
</evidence>
<keyword evidence="6 16" id="KW-0288">FMN</keyword>
<dbReference type="HAMAP" id="MF_00427">
    <property type="entry name" value="NqrC"/>
    <property type="match status" value="1"/>
</dbReference>
<keyword evidence="15 16" id="KW-0739">Sodium transport</keyword>
<dbReference type="NCBIfam" id="TIGR01938">
    <property type="entry name" value="nqrC"/>
    <property type="match status" value="1"/>
</dbReference>
<dbReference type="Proteomes" id="UP000824112">
    <property type="component" value="Unassembled WGS sequence"/>
</dbReference>
<keyword evidence="7 16" id="KW-0812">Transmembrane</keyword>
<name>A0A9D1M6R5_9BACT</name>
<evidence type="ECO:0000313" key="19">
    <source>
        <dbReference type="EMBL" id="HIU54736.1"/>
    </source>
</evidence>
<comment type="caution">
    <text evidence="16">Lacks conserved residue(s) required for the propagation of feature annotation.</text>
</comment>
<reference evidence="19" key="2">
    <citation type="journal article" date="2021" name="PeerJ">
        <title>Extensive microbial diversity within the chicken gut microbiome revealed by metagenomics and culture.</title>
        <authorList>
            <person name="Gilroy R."/>
            <person name="Ravi A."/>
            <person name="Getino M."/>
            <person name="Pursley I."/>
            <person name="Horton D.L."/>
            <person name="Alikhan N.F."/>
            <person name="Baker D."/>
            <person name="Gharbi K."/>
            <person name="Hall N."/>
            <person name="Watson M."/>
            <person name="Adriaenssens E.M."/>
            <person name="Foster-Nyarko E."/>
            <person name="Jarju S."/>
            <person name="Secka A."/>
            <person name="Antonio M."/>
            <person name="Oren A."/>
            <person name="Chaudhuri R.R."/>
            <person name="La Ragione R."/>
            <person name="Hildebrand F."/>
            <person name="Pallen M.J."/>
        </authorList>
    </citation>
    <scope>NUCLEOTIDE SEQUENCE</scope>
    <source>
        <strain evidence="19">CHK158-818</strain>
    </source>
</reference>
<evidence type="ECO:0000256" key="17">
    <source>
        <dbReference type="PIRNR" id="PIRNR009437"/>
    </source>
</evidence>
<keyword evidence="10 16" id="KW-0520">NAD</keyword>
<keyword evidence="4 16" id="KW-0597">Phosphoprotein</keyword>
<dbReference type="GO" id="GO:0006814">
    <property type="term" value="P:sodium ion transport"/>
    <property type="evidence" value="ECO:0007669"/>
    <property type="project" value="UniProtKB-UniRule"/>
</dbReference>
<keyword evidence="5 16" id="KW-0285">Flavoprotein</keyword>
<feature type="domain" description="FMN-binding" evidence="18">
    <location>
        <begin position="125"/>
        <end position="224"/>
    </location>
</feature>
<evidence type="ECO:0000256" key="13">
    <source>
        <dbReference type="ARBA" id="ARBA00023075"/>
    </source>
</evidence>
<evidence type="ECO:0000313" key="20">
    <source>
        <dbReference type="Proteomes" id="UP000824112"/>
    </source>
</evidence>
<gene>
    <name evidence="16 19" type="primary">nqrC</name>
    <name evidence="19" type="ORF">IAB03_02885</name>
</gene>
<sequence>MNKQGNTYTIIYASVMVIVVAAVLAFTALTLKPVQQMNIEVDKKSQILSSVKIASTAKDAAQLYQKYITESFVVDAKGQKTEGDAFTIDIAVQSKLPDAERRLPVFVCTLDNGEKKYILPMYGAGLWGPIWGYVSVDADGNTIYGAYFSHQGETPGLGAEIATESFSGQYTGKHLFVNGEFKSVAVEKKGQTPANGAEYIDAISGGTITSKGVQSMMLNCVTPYQDFLKTLK</sequence>
<comment type="function">
    <text evidence="16">NQR complex catalyzes the reduction of ubiquinone-1 to ubiquinol by two successive reactions, coupled with the transport of Na(+) ions from the cytoplasm to the periplasm. NqrA to NqrE are probably involved in the second step, the conversion of ubisemiquinone to ubiquinol.</text>
</comment>
<proteinExistence type="inferred from homology"/>
<feature type="modified residue" description="FMN phosphoryl threonine" evidence="16">
    <location>
        <position position="207"/>
    </location>
</feature>
<dbReference type="GO" id="GO:0010181">
    <property type="term" value="F:FMN binding"/>
    <property type="evidence" value="ECO:0007669"/>
    <property type="project" value="UniProtKB-UniRule"/>
</dbReference>
<keyword evidence="2 16" id="KW-1003">Cell membrane</keyword>
<keyword evidence="1 16" id="KW-0813">Transport</keyword>
<comment type="subunit">
    <text evidence="16 17">Composed of six subunits; NqrA, NqrB, NqrC, NqrD, NqrE and NqrF.</text>
</comment>
<keyword evidence="9 16" id="KW-1133">Transmembrane helix</keyword>
<evidence type="ECO:0000256" key="14">
    <source>
        <dbReference type="ARBA" id="ARBA00023136"/>
    </source>
</evidence>
<evidence type="ECO:0000256" key="10">
    <source>
        <dbReference type="ARBA" id="ARBA00023027"/>
    </source>
</evidence>
<evidence type="ECO:0000256" key="8">
    <source>
        <dbReference type="ARBA" id="ARBA00022967"/>
    </source>
</evidence>
<comment type="caution">
    <text evidence="19">The sequence shown here is derived from an EMBL/GenBank/DDBJ whole genome shotgun (WGS) entry which is preliminary data.</text>
</comment>
<dbReference type="PANTHER" id="PTHR37838:SF1">
    <property type="entry name" value="NA(+)-TRANSLOCATING NADH-QUINONE REDUCTASE SUBUNIT C"/>
    <property type="match status" value="1"/>
</dbReference>
<dbReference type="SMART" id="SM00900">
    <property type="entry name" value="FMN_bind"/>
    <property type="match status" value="1"/>
</dbReference>
<evidence type="ECO:0000256" key="4">
    <source>
        <dbReference type="ARBA" id="ARBA00022553"/>
    </source>
</evidence>
<comment type="cofactor">
    <cofactor evidence="16 17">
        <name>FMN</name>
        <dbReference type="ChEBI" id="CHEBI:58210"/>
    </cofactor>
</comment>
<protein>
    <recommendedName>
        <fullName evidence="16 17">Na(+)-translocating NADH-quinone reductase subunit C</fullName>
        <shortName evidence="16 17">Na(+)-NQR subunit C</shortName>
        <shortName evidence="16 17">Na(+)-translocating NQR subunit C</shortName>
        <ecNumber evidence="16 17">7.2.1.1</ecNumber>
    </recommendedName>
    <alternativeName>
        <fullName evidence="16 17">NQR complex subunit C</fullName>
    </alternativeName>
    <alternativeName>
        <fullName evidence="16 17">NQR-1 subunit C</fullName>
    </alternativeName>
</protein>
<keyword evidence="14 16" id="KW-0472">Membrane</keyword>
<dbReference type="EC" id="7.2.1.1" evidence="16 17"/>
<evidence type="ECO:0000256" key="1">
    <source>
        <dbReference type="ARBA" id="ARBA00022448"/>
    </source>
</evidence>